<evidence type="ECO:0000256" key="2">
    <source>
        <dbReference type="ARBA" id="ARBA00023002"/>
    </source>
</evidence>
<dbReference type="AlphaFoldDB" id="A0A161Y0J2"/>
<dbReference type="Gene3D" id="3.30.360.10">
    <property type="entry name" value="Dihydrodipicolinate Reductase, domain 2"/>
    <property type="match status" value="1"/>
</dbReference>
<dbReference type="InterPro" id="IPR000683">
    <property type="entry name" value="Gfo/Idh/MocA-like_OxRdtase_N"/>
</dbReference>
<evidence type="ECO:0000259" key="4">
    <source>
        <dbReference type="Pfam" id="PF22725"/>
    </source>
</evidence>
<keyword evidence="6" id="KW-1185">Reference proteome</keyword>
<dbReference type="GO" id="GO:0016491">
    <property type="term" value="F:oxidoreductase activity"/>
    <property type="evidence" value="ECO:0007669"/>
    <property type="project" value="UniProtKB-KW"/>
</dbReference>
<gene>
    <name evidence="5" type="ORF">AZI98_16090</name>
</gene>
<dbReference type="PANTHER" id="PTHR22604">
    <property type="entry name" value="OXIDOREDUCTASES"/>
    <property type="match status" value="1"/>
</dbReference>
<proteinExistence type="inferred from homology"/>
<name>A0A161Y0J2_9BACI</name>
<keyword evidence="2" id="KW-0560">Oxidoreductase</keyword>
<evidence type="ECO:0000313" key="5">
    <source>
        <dbReference type="EMBL" id="KZN95142.1"/>
    </source>
</evidence>
<dbReference type="GO" id="GO:0000166">
    <property type="term" value="F:nucleotide binding"/>
    <property type="evidence" value="ECO:0007669"/>
    <property type="project" value="InterPro"/>
</dbReference>
<protein>
    <submittedName>
        <fullName evidence="5">Oxidoreductase</fullName>
    </submittedName>
</protein>
<reference evidence="5 6" key="1">
    <citation type="submission" date="2016-04" db="EMBL/GenBank/DDBJ databases">
        <title>Draft genome sequence of Aeribacillus pallidus 8m3 from petroleum reservoir.</title>
        <authorList>
            <person name="Poltaraus A.B."/>
            <person name="Nazina T.N."/>
            <person name="Tourova T.P."/>
            <person name="Malakho S.M."/>
            <person name="Korshunova A.V."/>
            <person name="Sokolova D.S."/>
        </authorList>
    </citation>
    <scope>NUCLEOTIDE SEQUENCE [LARGE SCALE GENOMIC DNA]</scope>
    <source>
        <strain evidence="5 6">8m3</strain>
    </source>
</reference>
<dbReference type="EMBL" id="LWBR01000065">
    <property type="protein sequence ID" value="KZN95142.1"/>
    <property type="molecule type" value="Genomic_DNA"/>
</dbReference>
<dbReference type="RefSeq" id="WP_063389271.1">
    <property type="nucleotide sequence ID" value="NZ_LWBR01000065.1"/>
</dbReference>
<dbReference type="InterPro" id="IPR050984">
    <property type="entry name" value="Gfo/Idh/MocA_domain"/>
</dbReference>
<dbReference type="PANTHER" id="PTHR22604:SF105">
    <property type="entry name" value="TRANS-1,2-DIHYDROBENZENE-1,2-DIOL DEHYDROGENASE"/>
    <property type="match status" value="1"/>
</dbReference>
<sequence>MKKTRWGIISTAQIAKKQLIPAIQRSKNAVVAAIASRSDKVIGVADELNIPKAYKSYEDLLKDPDIDVVYIPLPNHLHKEWIVKAAEAGKHVLCEKPATLTAEEAKEAAAVCEKNNVKFMEAFMYQFHPQHQRVRDIIASGEIGDVKLMRANFSFYLDPASQNIRLNSDMGGGSIYDIGCYCIHSIRNIIQAEPAEVRVDAEIDPVHRVDTTAVGYMELDNGVKAVFDCSFNVSFSNVYEVVGTKGSIRVPRAYRPDRQGGEGLVIVEKENEQRIESIVADQYALQVEHFSDAVLHGKNPSYTSENMIQNMTVIEACYESIKHGKKISLK</sequence>
<evidence type="ECO:0000259" key="3">
    <source>
        <dbReference type="Pfam" id="PF01408"/>
    </source>
</evidence>
<dbReference type="InterPro" id="IPR036291">
    <property type="entry name" value="NAD(P)-bd_dom_sf"/>
</dbReference>
<dbReference type="OrthoDB" id="9815825at2"/>
<feature type="domain" description="GFO/IDH/MocA-like oxidoreductase" evidence="4">
    <location>
        <begin position="131"/>
        <end position="249"/>
    </location>
</feature>
<dbReference type="SUPFAM" id="SSF51735">
    <property type="entry name" value="NAD(P)-binding Rossmann-fold domains"/>
    <property type="match status" value="1"/>
</dbReference>
<dbReference type="Gene3D" id="3.40.50.720">
    <property type="entry name" value="NAD(P)-binding Rossmann-like Domain"/>
    <property type="match status" value="1"/>
</dbReference>
<dbReference type="Pfam" id="PF22725">
    <property type="entry name" value="GFO_IDH_MocA_C3"/>
    <property type="match status" value="1"/>
</dbReference>
<dbReference type="Pfam" id="PF01408">
    <property type="entry name" value="GFO_IDH_MocA"/>
    <property type="match status" value="1"/>
</dbReference>
<dbReference type="SUPFAM" id="SSF55347">
    <property type="entry name" value="Glyceraldehyde-3-phosphate dehydrogenase-like, C-terminal domain"/>
    <property type="match status" value="1"/>
</dbReference>
<organism evidence="5 6">
    <name type="scientific">Aeribacillus pallidus</name>
    <dbReference type="NCBI Taxonomy" id="33936"/>
    <lineage>
        <taxon>Bacteria</taxon>
        <taxon>Bacillati</taxon>
        <taxon>Bacillota</taxon>
        <taxon>Bacilli</taxon>
        <taxon>Bacillales</taxon>
        <taxon>Bacillaceae</taxon>
        <taxon>Aeribacillus</taxon>
    </lineage>
</organism>
<dbReference type="InterPro" id="IPR055170">
    <property type="entry name" value="GFO_IDH_MocA-like_dom"/>
</dbReference>
<evidence type="ECO:0000256" key="1">
    <source>
        <dbReference type="ARBA" id="ARBA00010928"/>
    </source>
</evidence>
<comment type="similarity">
    <text evidence="1">Belongs to the Gfo/Idh/MocA family.</text>
</comment>
<comment type="caution">
    <text evidence="5">The sequence shown here is derived from an EMBL/GenBank/DDBJ whole genome shotgun (WGS) entry which is preliminary data.</text>
</comment>
<evidence type="ECO:0000313" key="6">
    <source>
        <dbReference type="Proteomes" id="UP000076476"/>
    </source>
</evidence>
<accession>A0A161Y0J2</accession>
<feature type="domain" description="Gfo/Idh/MocA-like oxidoreductase N-terminal" evidence="3">
    <location>
        <begin position="5"/>
        <end position="122"/>
    </location>
</feature>
<dbReference type="STRING" id="33936.AZI98_16090"/>
<dbReference type="Proteomes" id="UP000076476">
    <property type="component" value="Unassembled WGS sequence"/>
</dbReference>